<feature type="transmembrane region" description="Helical" evidence="1">
    <location>
        <begin position="12"/>
        <end position="33"/>
    </location>
</feature>
<comment type="caution">
    <text evidence="2">The sequence shown here is derived from an EMBL/GenBank/DDBJ whole genome shotgun (WGS) entry which is preliminary data.</text>
</comment>
<keyword evidence="1" id="KW-0812">Transmembrane</keyword>
<evidence type="ECO:0000313" key="2">
    <source>
        <dbReference type="EMBL" id="MCX2739342.1"/>
    </source>
</evidence>
<protein>
    <submittedName>
        <fullName evidence="2">FixH family protein</fullName>
    </submittedName>
</protein>
<dbReference type="Pfam" id="PF05751">
    <property type="entry name" value="FixH"/>
    <property type="match status" value="1"/>
</dbReference>
<evidence type="ECO:0000256" key="1">
    <source>
        <dbReference type="SAM" id="Phobius"/>
    </source>
</evidence>
<sequence>MNNTDKNKSFTLWPYAIVVAMVLFMGYIAMFVYKAMRQDVDLVSKDYYEQELKYQDQIEKVKRTQALGDVMLDYNEDDNTILLQMPATYKGKSLAGSITLFRPSDDQLDQQLPLQLGRDQSQLLEVQDLESGVWKVRVHFTADNEEFYTEKTIQIK</sequence>
<accession>A0ABT3RD95</accession>
<organism evidence="2 3">
    <name type="scientific">Pontibacter anaerobius</name>
    <dbReference type="NCBI Taxonomy" id="2993940"/>
    <lineage>
        <taxon>Bacteria</taxon>
        <taxon>Pseudomonadati</taxon>
        <taxon>Bacteroidota</taxon>
        <taxon>Cytophagia</taxon>
        <taxon>Cytophagales</taxon>
        <taxon>Hymenobacteraceae</taxon>
        <taxon>Pontibacter</taxon>
    </lineage>
</organism>
<evidence type="ECO:0000313" key="3">
    <source>
        <dbReference type="Proteomes" id="UP001207228"/>
    </source>
</evidence>
<dbReference type="InterPro" id="IPR008620">
    <property type="entry name" value="FixH"/>
</dbReference>
<keyword evidence="1" id="KW-0472">Membrane</keyword>
<gene>
    <name evidence="2" type="ORF">OO017_05240</name>
</gene>
<proteinExistence type="predicted"/>
<dbReference type="EMBL" id="JAPFQO010000002">
    <property type="protein sequence ID" value="MCX2739342.1"/>
    <property type="molecule type" value="Genomic_DNA"/>
</dbReference>
<keyword evidence="3" id="KW-1185">Reference proteome</keyword>
<dbReference type="Proteomes" id="UP001207228">
    <property type="component" value="Unassembled WGS sequence"/>
</dbReference>
<name>A0ABT3RD95_9BACT</name>
<keyword evidence="1" id="KW-1133">Transmembrane helix</keyword>
<reference evidence="2 3" key="1">
    <citation type="submission" date="2022-11" db="EMBL/GenBank/DDBJ databases">
        <title>The characterization of three novel Bacteroidetes species and genomic analysis of their roles in tidal elemental geochemical cycles.</title>
        <authorList>
            <person name="Ma K.-J."/>
        </authorList>
    </citation>
    <scope>NUCLEOTIDE SEQUENCE [LARGE SCALE GENOMIC DNA]</scope>
    <source>
        <strain evidence="2 3">M82</strain>
    </source>
</reference>
<dbReference type="RefSeq" id="WP_266051403.1">
    <property type="nucleotide sequence ID" value="NZ_JAPFQO010000002.1"/>
</dbReference>